<name>A0A1F6Y4H4_9BACT</name>
<dbReference type="EMBL" id="MFVU01000030">
    <property type="protein sequence ID" value="OGJ01274.1"/>
    <property type="molecule type" value="Genomic_DNA"/>
</dbReference>
<feature type="compositionally biased region" description="Basic and acidic residues" evidence="2">
    <location>
        <begin position="10"/>
        <end position="30"/>
    </location>
</feature>
<sequence>MEKPPQFIKEFSKEQSSTERQEASRAIKVKRAEHFAEKSARTERQLKMAEQLRAINRLTEEIAELSAGRLAKIKNYLQLRKLRADLALGQKTYDELKQELGATNTERESVVGADVEDASPHLEEARGMIKNFYNKQKEKWMKSEYTQDDITENFSEEHLASLSLEDYTLLLKRFPREMIAHVTRQGIRDHIGLFYHTAGAGAYANGFMKMAEDGRLRSPLGVYLVEEEKEKAIAKFLQLDRYKTQKEALAHLDSLVGGEQGGSGSYVDRMAVHFATEEVADVYYGSETGNEIFVIYPSAYIASQYYFNGKLNEGGGGYWNDQWVWANEERGMDLNAGIVFIPEEARVDRKTGSRYEIDKDGNPVKNSKSAEAIKKVVEAPDFLGFAEQIMEILRRTDDKKRQLLESFRDKLEQEFGITDMRLQMAILSYNCLLDLTIRVKSRANGETDPRHSIDSGIGDVLSQAGIFYNEASDPINSKDFWEAYFTKNPNKRPSKIVYYRGTDPSQAFWQWRREQGIDKKAKDKDIGFSDRHVDRDAPEATAGLERFRTLATKVIEDRFSERETMAA</sequence>
<evidence type="ECO:0000256" key="2">
    <source>
        <dbReference type="SAM" id="MobiDB-lite"/>
    </source>
</evidence>
<evidence type="ECO:0000256" key="1">
    <source>
        <dbReference type="SAM" id="Coils"/>
    </source>
</evidence>
<organism evidence="3 4">
    <name type="scientific">Candidatus Nomurabacteria bacterium RIFCSPLOWO2_12_FULL_44_11</name>
    <dbReference type="NCBI Taxonomy" id="1801796"/>
    <lineage>
        <taxon>Bacteria</taxon>
        <taxon>Candidatus Nomuraibacteriota</taxon>
    </lineage>
</organism>
<feature type="region of interest" description="Disordered" evidence="2">
    <location>
        <begin position="1"/>
        <end position="30"/>
    </location>
</feature>
<dbReference type="AlphaFoldDB" id="A0A1F6Y4H4"/>
<comment type="caution">
    <text evidence="3">The sequence shown here is derived from an EMBL/GenBank/DDBJ whole genome shotgun (WGS) entry which is preliminary data.</text>
</comment>
<dbReference type="Proteomes" id="UP000178645">
    <property type="component" value="Unassembled WGS sequence"/>
</dbReference>
<keyword evidence="1" id="KW-0175">Coiled coil</keyword>
<feature type="coiled-coil region" evidence="1">
    <location>
        <begin position="48"/>
        <end position="99"/>
    </location>
</feature>
<gene>
    <name evidence="3" type="ORF">A3G53_03275</name>
</gene>
<accession>A0A1F6Y4H4</accession>
<proteinExistence type="predicted"/>
<evidence type="ECO:0000313" key="4">
    <source>
        <dbReference type="Proteomes" id="UP000178645"/>
    </source>
</evidence>
<evidence type="ECO:0000313" key="3">
    <source>
        <dbReference type="EMBL" id="OGJ01274.1"/>
    </source>
</evidence>
<reference evidence="3 4" key="1">
    <citation type="journal article" date="2016" name="Nat. Commun.">
        <title>Thousands of microbial genomes shed light on interconnected biogeochemical processes in an aquifer system.</title>
        <authorList>
            <person name="Anantharaman K."/>
            <person name="Brown C.T."/>
            <person name="Hug L.A."/>
            <person name="Sharon I."/>
            <person name="Castelle C.J."/>
            <person name="Probst A.J."/>
            <person name="Thomas B.C."/>
            <person name="Singh A."/>
            <person name="Wilkins M.J."/>
            <person name="Karaoz U."/>
            <person name="Brodie E.L."/>
            <person name="Williams K.H."/>
            <person name="Hubbard S.S."/>
            <person name="Banfield J.F."/>
        </authorList>
    </citation>
    <scope>NUCLEOTIDE SEQUENCE [LARGE SCALE GENOMIC DNA]</scope>
</reference>
<protein>
    <submittedName>
        <fullName evidence="3">Uncharacterized protein</fullName>
    </submittedName>
</protein>